<dbReference type="EMBL" id="OVEO01000017">
    <property type="protein sequence ID" value="SPR01457.1"/>
    <property type="molecule type" value="Genomic_DNA"/>
</dbReference>
<feature type="compositionally biased region" description="Basic residues" evidence="2">
    <location>
        <begin position="227"/>
        <end position="237"/>
    </location>
</feature>
<evidence type="ECO:0000313" key="4">
    <source>
        <dbReference type="Proteomes" id="UP000290189"/>
    </source>
</evidence>
<dbReference type="AlphaFoldDB" id="A0A3P3YMM3"/>
<evidence type="ECO:0000256" key="2">
    <source>
        <dbReference type="SAM" id="MobiDB-lite"/>
    </source>
</evidence>
<keyword evidence="3" id="KW-0496">Mitochondrion</keyword>
<accession>A0A3P3YMM3</accession>
<feature type="region of interest" description="Disordered" evidence="2">
    <location>
        <begin position="220"/>
        <end position="244"/>
    </location>
</feature>
<evidence type="ECO:0000313" key="3">
    <source>
        <dbReference type="EMBL" id="SPR01457.1"/>
    </source>
</evidence>
<reference evidence="3 4" key="1">
    <citation type="submission" date="2018-03" db="EMBL/GenBank/DDBJ databases">
        <authorList>
            <person name="Fogelqvist J."/>
        </authorList>
    </citation>
    <scope>NUCLEOTIDE SEQUENCE [LARGE SCALE GENOMIC DNA]</scope>
</reference>
<geneLocation type="mitochondrion" evidence="3"/>
<organism evidence="3 4">
    <name type="scientific">Plasmodiophora brassicae</name>
    <name type="common">Clubroot disease agent</name>
    <dbReference type="NCBI Taxonomy" id="37360"/>
    <lineage>
        <taxon>Eukaryota</taxon>
        <taxon>Sar</taxon>
        <taxon>Rhizaria</taxon>
        <taxon>Endomyxa</taxon>
        <taxon>Phytomyxea</taxon>
        <taxon>Plasmodiophorida</taxon>
        <taxon>Plasmodiophoridae</taxon>
        <taxon>Plasmodiophora</taxon>
    </lineage>
</organism>
<name>A0A3P3YMM3_PLABS</name>
<proteinExistence type="predicted"/>
<evidence type="ECO:0000256" key="1">
    <source>
        <dbReference type="SAM" id="Coils"/>
    </source>
</evidence>
<sequence length="244" mass="26865">MATRSSALADDVVGRALQGAASVAEQRAGSIGRLRRRASRLEQQADALQAETDVIRRGNDRLMQVVRGGVDRIAMTRVEIDAEYGLAGVADDLQRAIDETDRVLADAETRLASERHQLDLQSSTHDEQVADAKGAEMSRVAQLEELKRKVAAVTDETAAVKAQNSKDLQDISCEFQKRMQDIEHDMVSLSGGAELQLRRKLMALTKENQQLQSQIASLTSKIDHANHHPAPRRRKRPLTVTGSL</sequence>
<gene>
    <name evidence="3" type="ORF">PLBR_LOCUS8672</name>
</gene>
<keyword evidence="1" id="KW-0175">Coiled coil</keyword>
<dbReference type="Proteomes" id="UP000290189">
    <property type="component" value="Unassembled WGS sequence"/>
</dbReference>
<protein>
    <submittedName>
        <fullName evidence="3">Uncharacterized protein</fullName>
    </submittedName>
</protein>
<feature type="coiled-coil region" evidence="1">
    <location>
        <begin position="90"/>
        <end position="117"/>
    </location>
</feature>